<dbReference type="EMBL" id="OV121134">
    <property type="protein sequence ID" value="CAH0553763.1"/>
    <property type="molecule type" value="Genomic_DNA"/>
</dbReference>
<dbReference type="InterPro" id="IPR013128">
    <property type="entry name" value="Peptidase_C1A"/>
</dbReference>
<accession>A0A9P0AZ93</accession>
<keyword evidence="4" id="KW-0788">Thiol protease</keyword>
<keyword evidence="2" id="KW-0645">Protease</keyword>
<comment type="similarity">
    <text evidence="1">Belongs to the peptidase C1 family.</text>
</comment>
<dbReference type="SMART" id="SM00848">
    <property type="entry name" value="Inhibitor_I29"/>
    <property type="match status" value="1"/>
</dbReference>
<dbReference type="Proteomes" id="UP001154078">
    <property type="component" value="Chromosome 3"/>
</dbReference>
<evidence type="ECO:0000313" key="8">
    <source>
        <dbReference type="Proteomes" id="UP001154078"/>
    </source>
</evidence>
<feature type="domain" description="Cathepsin propeptide inhibitor" evidence="6">
    <location>
        <begin position="117"/>
        <end position="177"/>
    </location>
</feature>
<name>A0A9P0AZ93_BRAAE</name>
<dbReference type="PROSITE" id="PS00639">
    <property type="entry name" value="THIOL_PROTEASE_HIS"/>
    <property type="match status" value="1"/>
</dbReference>
<dbReference type="InterPro" id="IPR013201">
    <property type="entry name" value="Prot_inhib_I29"/>
</dbReference>
<dbReference type="FunFam" id="3.90.70.10:FF:000006">
    <property type="entry name" value="Cathepsin S"/>
    <property type="match status" value="1"/>
</dbReference>
<dbReference type="GO" id="GO:0006508">
    <property type="term" value="P:proteolysis"/>
    <property type="evidence" value="ECO:0007669"/>
    <property type="project" value="UniProtKB-KW"/>
</dbReference>
<sequence length="428" mass="46096">MSASESKRSERQADRIKARINLPFSPTGAGLIPPNVGAQINAGLFGAPYGRQTPRPNLPVAPAPGVGGQTPRPDLPVAPVPFGPSGLSFSGSFGTSGPAVTVGLDGISLEQLINEEWSTFKLTYNKTYPSQEIENFRREIFIENRGNIARFNREYGQGKRSFVQQLNPYGDQLFHEFNNNLNGYNRSLPDGRPRLPFPNGSTFIPSANVILPGNMDWRQVGAVSPVRSQGMCAGCWAFAAAGALEGHNFRKTGSLVELSPQNLIDCTEGGNNGCKGGNVNPAYDYVKNNPGIDTEPSYPYEAKDGPCRFKPETVGGVCTGYVDIAEGDEKGLEIAVATIGPVAVAISCRQTLQFYSEGVYFDPECGNQLKDLNHAVLVVGFGTEPDGKKYWLVKNSYGEKWGQGGYVKMAKDQNNHCGIASAASYPLV</sequence>
<dbReference type="GO" id="GO:0008234">
    <property type="term" value="F:cysteine-type peptidase activity"/>
    <property type="evidence" value="ECO:0007669"/>
    <property type="project" value="UniProtKB-KW"/>
</dbReference>
<reference evidence="7" key="1">
    <citation type="submission" date="2021-12" db="EMBL/GenBank/DDBJ databases">
        <authorList>
            <person name="King R."/>
        </authorList>
    </citation>
    <scope>NUCLEOTIDE SEQUENCE</scope>
</reference>
<dbReference type="PANTHER" id="PTHR12411">
    <property type="entry name" value="CYSTEINE PROTEASE FAMILY C1-RELATED"/>
    <property type="match status" value="1"/>
</dbReference>
<dbReference type="Pfam" id="PF00112">
    <property type="entry name" value="Peptidase_C1"/>
    <property type="match status" value="1"/>
</dbReference>
<evidence type="ECO:0008006" key="9">
    <source>
        <dbReference type="Google" id="ProtNLM"/>
    </source>
</evidence>
<dbReference type="SUPFAM" id="SSF54001">
    <property type="entry name" value="Cysteine proteinases"/>
    <property type="match status" value="1"/>
</dbReference>
<dbReference type="InterPro" id="IPR039417">
    <property type="entry name" value="Peptidase_C1A_papain-like"/>
</dbReference>
<dbReference type="AlphaFoldDB" id="A0A9P0AZ93"/>
<keyword evidence="8" id="KW-1185">Reference proteome</keyword>
<dbReference type="Gene3D" id="3.90.70.10">
    <property type="entry name" value="Cysteine proteinases"/>
    <property type="match status" value="1"/>
</dbReference>
<dbReference type="InterPro" id="IPR000668">
    <property type="entry name" value="Peptidase_C1A_C"/>
</dbReference>
<dbReference type="Pfam" id="PF08246">
    <property type="entry name" value="Inhibitor_I29"/>
    <property type="match status" value="1"/>
</dbReference>
<dbReference type="InterPro" id="IPR025660">
    <property type="entry name" value="Pept_his_AS"/>
</dbReference>
<evidence type="ECO:0000256" key="3">
    <source>
        <dbReference type="ARBA" id="ARBA00022801"/>
    </source>
</evidence>
<evidence type="ECO:0000256" key="2">
    <source>
        <dbReference type="ARBA" id="ARBA00022670"/>
    </source>
</evidence>
<evidence type="ECO:0000256" key="1">
    <source>
        <dbReference type="ARBA" id="ARBA00008455"/>
    </source>
</evidence>
<proteinExistence type="inferred from homology"/>
<evidence type="ECO:0000313" key="7">
    <source>
        <dbReference type="EMBL" id="CAH0553763.1"/>
    </source>
</evidence>
<dbReference type="OrthoDB" id="190265at2759"/>
<dbReference type="InterPro" id="IPR038765">
    <property type="entry name" value="Papain-like_cys_pep_sf"/>
</dbReference>
<evidence type="ECO:0000259" key="5">
    <source>
        <dbReference type="SMART" id="SM00645"/>
    </source>
</evidence>
<evidence type="ECO:0000256" key="4">
    <source>
        <dbReference type="ARBA" id="ARBA00022807"/>
    </source>
</evidence>
<keyword evidence="3" id="KW-0378">Hydrolase</keyword>
<dbReference type="PRINTS" id="PR00705">
    <property type="entry name" value="PAPAIN"/>
</dbReference>
<organism evidence="7 8">
    <name type="scientific">Brassicogethes aeneus</name>
    <name type="common">Rape pollen beetle</name>
    <name type="synonym">Meligethes aeneus</name>
    <dbReference type="NCBI Taxonomy" id="1431903"/>
    <lineage>
        <taxon>Eukaryota</taxon>
        <taxon>Metazoa</taxon>
        <taxon>Ecdysozoa</taxon>
        <taxon>Arthropoda</taxon>
        <taxon>Hexapoda</taxon>
        <taxon>Insecta</taxon>
        <taxon>Pterygota</taxon>
        <taxon>Neoptera</taxon>
        <taxon>Endopterygota</taxon>
        <taxon>Coleoptera</taxon>
        <taxon>Polyphaga</taxon>
        <taxon>Cucujiformia</taxon>
        <taxon>Nitidulidae</taxon>
        <taxon>Meligethinae</taxon>
        <taxon>Brassicogethes</taxon>
    </lineage>
</organism>
<feature type="domain" description="Peptidase C1A papain C-terminal" evidence="5">
    <location>
        <begin position="211"/>
        <end position="427"/>
    </location>
</feature>
<protein>
    <recommendedName>
        <fullName evidence="9">Cathepsin L</fullName>
    </recommendedName>
</protein>
<dbReference type="SMART" id="SM00645">
    <property type="entry name" value="Pept_C1"/>
    <property type="match status" value="1"/>
</dbReference>
<gene>
    <name evidence="7" type="ORF">MELIAE_LOCUS5673</name>
</gene>
<dbReference type="CDD" id="cd02248">
    <property type="entry name" value="Peptidase_C1A"/>
    <property type="match status" value="1"/>
</dbReference>
<evidence type="ECO:0000259" key="6">
    <source>
        <dbReference type="SMART" id="SM00848"/>
    </source>
</evidence>